<evidence type="ECO:0000313" key="2">
    <source>
        <dbReference type="Proteomes" id="UP000479710"/>
    </source>
</evidence>
<gene>
    <name evidence="1" type="ORF">E2562_036261</name>
</gene>
<evidence type="ECO:0000313" key="1">
    <source>
        <dbReference type="EMBL" id="KAF0909432.1"/>
    </source>
</evidence>
<feature type="non-terminal residue" evidence="1">
    <location>
        <position position="1"/>
    </location>
</feature>
<accession>A0A6G1DAY6</accession>
<proteinExistence type="predicted"/>
<feature type="non-terminal residue" evidence="1">
    <location>
        <position position="50"/>
    </location>
</feature>
<dbReference type="AlphaFoldDB" id="A0A6G1DAY6"/>
<reference evidence="1 2" key="1">
    <citation type="submission" date="2019-11" db="EMBL/GenBank/DDBJ databases">
        <title>Whole genome sequence of Oryza granulata.</title>
        <authorList>
            <person name="Li W."/>
        </authorList>
    </citation>
    <scope>NUCLEOTIDE SEQUENCE [LARGE SCALE GENOMIC DNA]</scope>
    <source>
        <strain evidence="2">cv. Menghai</strain>
        <tissue evidence="1">Leaf</tissue>
    </source>
</reference>
<comment type="caution">
    <text evidence="1">The sequence shown here is derived from an EMBL/GenBank/DDBJ whole genome shotgun (WGS) entry which is preliminary data.</text>
</comment>
<name>A0A6G1DAY6_9ORYZ</name>
<organism evidence="1 2">
    <name type="scientific">Oryza meyeriana var. granulata</name>
    <dbReference type="NCBI Taxonomy" id="110450"/>
    <lineage>
        <taxon>Eukaryota</taxon>
        <taxon>Viridiplantae</taxon>
        <taxon>Streptophyta</taxon>
        <taxon>Embryophyta</taxon>
        <taxon>Tracheophyta</taxon>
        <taxon>Spermatophyta</taxon>
        <taxon>Magnoliopsida</taxon>
        <taxon>Liliopsida</taxon>
        <taxon>Poales</taxon>
        <taxon>Poaceae</taxon>
        <taxon>BOP clade</taxon>
        <taxon>Oryzoideae</taxon>
        <taxon>Oryzeae</taxon>
        <taxon>Oryzinae</taxon>
        <taxon>Oryza</taxon>
        <taxon>Oryza meyeriana</taxon>
    </lineage>
</organism>
<dbReference type="EMBL" id="SPHZ02000007">
    <property type="protein sequence ID" value="KAF0909432.1"/>
    <property type="molecule type" value="Genomic_DNA"/>
</dbReference>
<keyword evidence="2" id="KW-1185">Reference proteome</keyword>
<sequence length="50" mass="5719">PDGGLTEQLQSRPYWLLRGPLGGETAAHTAPWVRLRSWHIKFTVCIKSWT</sequence>
<dbReference type="Proteomes" id="UP000479710">
    <property type="component" value="Unassembled WGS sequence"/>
</dbReference>
<protein>
    <submittedName>
        <fullName evidence="1">Uncharacterized protein</fullName>
    </submittedName>
</protein>